<evidence type="ECO:0000313" key="3">
    <source>
        <dbReference type="Proteomes" id="UP000825935"/>
    </source>
</evidence>
<dbReference type="PANTHER" id="PTHR34262">
    <property type="entry name" value="TRANSMEMBRANE PROTEIN 220"/>
    <property type="match status" value="1"/>
</dbReference>
<keyword evidence="3" id="KW-1185">Reference proteome</keyword>
<feature type="transmembrane region" description="Helical" evidence="1">
    <location>
        <begin position="31"/>
        <end position="49"/>
    </location>
</feature>
<comment type="caution">
    <text evidence="2">The sequence shown here is derived from an EMBL/GenBank/DDBJ whole genome shotgun (WGS) entry which is preliminary data.</text>
</comment>
<dbReference type="OMA" id="FNDPEWY"/>
<evidence type="ECO:0000256" key="1">
    <source>
        <dbReference type="SAM" id="Phobius"/>
    </source>
</evidence>
<sequence length="144" mass="16251">MEVNTVVKLGNLFMSFLFAYSASVQLNDTDWYFWFPFYSSASLISLIHGTEKARYPLWSILNLCFGLLLLIKVIIEAAPMTAILSLDMNERVVREKCGSFLVISTMGLQIQSMLNGKERERFNAIGICCIVLLSIGLCSKYFLA</sequence>
<keyword evidence="1" id="KW-0812">Transmembrane</keyword>
<feature type="transmembrane region" description="Helical" evidence="1">
    <location>
        <begin position="122"/>
        <end position="143"/>
    </location>
</feature>
<dbReference type="EMBL" id="CM035424">
    <property type="protein sequence ID" value="KAH7352617.1"/>
    <property type="molecule type" value="Genomic_DNA"/>
</dbReference>
<accession>A0A8T2SMI8</accession>
<evidence type="ECO:0000313" key="2">
    <source>
        <dbReference type="EMBL" id="KAH7352617.1"/>
    </source>
</evidence>
<dbReference type="AlphaFoldDB" id="A0A8T2SMI8"/>
<dbReference type="OrthoDB" id="9924288at2759"/>
<keyword evidence="1" id="KW-1133">Transmembrane helix</keyword>
<dbReference type="PANTHER" id="PTHR34262:SF1">
    <property type="entry name" value="TRANSMEMBRANE PROTEIN 220"/>
    <property type="match status" value="1"/>
</dbReference>
<reference evidence="2" key="1">
    <citation type="submission" date="2021-08" db="EMBL/GenBank/DDBJ databases">
        <title>WGS assembly of Ceratopteris richardii.</title>
        <authorList>
            <person name="Marchant D.B."/>
            <person name="Chen G."/>
            <person name="Jenkins J."/>
            <person name="Shu S."/>
            <person name="Leebens-Mack J."/>
            <person name="Grimwood J."/>
            <person name="Schmutz J."/>
            <person name="Soltis P."/>
            <person name="Soltis D."/>
            <person name="Chen Z.-H."/>
        </authorList>
    </citation>
    <scope>NUCLEOTIDE SEQUENCE</scope>
    <source>
        <strain evidence="2">Whitten #5841</strain>
        <tissue evidence="2">Leaf</tissue>
    </source>
</reference>
<keyword evidence="1" id="KW-0472">Membrane</keyword>
<dbReference type="InterPro" id="IPR029377">
    <property type="entry name" value="TMEM220"/>
</dbReference>
<dbReference type="Proteomes" id="UP000825935">
    <property type="component" value="Chromosome 19"/>
</dbReference>
<proteinExistence type="predicted"/>
<dbReference type="Pfam" id="PF15071">
    <property type="entry name" value="TMEM220"/>
    <property type="match status" value="1"/>
</dbReference>
<organism evidence="2 3">
    <name type="scientific">Ceratopteris richardii</name>
    <name type="common">Triangle waterfern</name>
    <dbReference type="NCBI Taxonomy" id="49495"/>
    <lineage>
        <taxon>Eukaryota</taxon>
        <taxon>Viridiplantae</taxon>
        <taxon>Streptophyta</taxon>
        <taxon>Embryophyta</taxon>
        <taxon>Tracheophyta</taxon>
        <taxon>Polypodiopsida</taxon>
        <taxon>Polypodiidae</taxon>
        <taxon>Polypodiales</taxon>
        <taxon>Pteridineae</taxon>
        <taxon>Pteridaceae</taxon>
        <taxon>Parkerioideae</taxon>
        <taxon>Ceratopteris</taxon>
    </lineage>
</organism>
<gene>
    <name evidence="2" type="ORF">KP509_19G054300</name>
</gene>
<feature type="transmembrane region" description="Helical" evidence="1">
    <location>
        <begin position="55"/>
        <end position="75"/>
    </location>
</feature>
<feature type="transmembrane region" description="Helical" evidence="1">
    <location>
        <begin position="6"/>
        <end position="24"/>
    </location>
</feature>
<protein>
    <submittedName>
        <fullName evidence="2">Uncharacterized protein</fullName>
    </submittedName>
</protein>
<name>A0A8T2SMI8_CERRI</name>